<feature type="domain" description="TF-B3" evidence="7">
    <location>
        <begin position="180"/>
        <end position="281"/>
    </location>
</feature>
<keyword evidence="5" id="KW-0804">Transcription</keyword>
<evidence type="ECO:0000259" key="7">
    <source>
        <dbReference type="PROSITE" id="PS50863"/>
    </source>
</evidence>
<dbReference type="Pfam" id="PF02362">
    <property type="entry name" value="B3"/>
    <property type="match status" value="6"/>
</dbReference>
<keyword evidence="2" id="KW-0677">Repeat</keyword>
<dbReference type="SUPFAM" id="SSF101936">
    <property type="entry name" value="DNA-binding pseudobarrel domain"/>
    <property type="match status" value="6"/>
</dbReference>
<feature type="domain" description="TF-B3" evidence="7">
    <location>
        <begin position="47"/>
        <end position="103"/>
    </location>
</feature>
<dbReference type="EMBL" id="LFYR01000621">
    <property type="protein sequence ID" value="KMZ72657.1"/>
    <property type="molecule type" value="Genomic_DNA"/>
</dbReference>
<dbReference type="PANTHER" id="PTHR31674">
    <property type="entry name" value="B3 DOMAIN-CONTAINING PROTEIN REM-LIKE 3-RELATED"/>
    <property type="match status" value="1"/>
</dbReference>
<sequence>MVDFTGNFFRVLLDNFTEELRLPIKVTIGGRKWEKMKLVSALGGEKKVWYVDVKKDDKDSGVLYLTGDGWSSFVKDHDLRFGYFLVFNYSAQMNYKVIPYDLSTFEKPYQQSVHDDTHQCLKRKWKSSQEATDDNRLKKKKKAVIFPPRFPANSEKNEEENNIEKMKNVGGNFGVSKPRFKITMTYSYVRRATGMVLPARFRDANNLSSVNEAILTTTNGRSWTVKICHRRIRDGKKKNSYFSVGWSIFLRENNLKEGDVYVFELLSKSRDRVDFSVTKKLEFSRKTVPGRTQSPRMTNDGNRAYFDVKMVEKPQFEITMTDSYIRRSLMHFPAGFGDANNFSTVNEAILTATNGCSWTLKNCYSRIGNKINNYLSVGRSVFLRENNLKEGDVYVFDRANFSFTKQLEFFRKTAPRRTYSPRMTNGFSMDGNESYFDVKMADKPWFEITMTGSYIQRPIMHFPAEFRNANNLSSVNEAILTATNGRRWMVKIHHRRLANKIIISSFSAGWPVFVRENNLKEGDVYVFELSSRNENQAVFSVTKQLEFSRKVVPRRMHSPRMTNSRGFSTDENRAMVEKPQFEIKMTSTYIKRLMHFPVAFRNKNNLSAVNEVTLVNANGCWKVKLCHIPKGNQILTSFFSAGWPVFVRENNLKEGDVYVFELSSRNENQAVFSVTKQLEFFRKAVPRRMHSPRMTNRRRFSTDENRAMVEKPQFKISIAPYIHMNFMYFPSRFCDANNLSSIDQAILTYNNVNWPVKICHTPQRDRYIFSTLSTGWISFVRENNLEVDIYNFELSSTDETRAYFIVTKEVDLC</sequence>
<keyword evidence="3" id="KW-0805">Transcription regulation</keyword>
<dbReference type="Proteomes" id="UP000036987">
    <property type="component" value="Unassembled WGS sequence"/>
</dbReference>
<comment type="subcellular location">
    <subcellularLocation>
        <location evidence="1">Nucleus</location>
    </subcellularLocation>
</comment>
<comment type="caution">
    <text evidence="8">The sequence shown here is derived from an EMBL/GenBank/DDBJ whole genome shotgun (WGS) entry which is preliminary data.</text>
</comment>
<dbReference type="PROSITE" id="PS50863">
    <property type="entry name" value="B3"/>
    <property type="match status" value="5"/>
</dbReference>
<dbReference type="PANTHER" id="PTHR31674:SF62">
    <property type="entry name" value="B3 DOMAIN-CONTAINING PROTEIN REM14-RELATED"/>
    <property type="match status" value="1"/>
</dbReference>
<dbReference type="InterPro" id="IPR039218">
    <property type="entry name" value="REM_fam"/>
</dbReference>
<organism evidence="8 9">
    <name type="scientific">Zostera marina</name>
    <name type="common">Eelgrass</name>
    <dbReference type="NCBI Taxonomy" id="29655"/>
    <lineage>
        <taxon>Eukaryota</taxon>
        <taxon>Viridiplantae</taxon>
        <taxon>Streptophyta</taxon>
        <taxon>Embryophyta</taxon>
        <taxon>Tracheophyta</taxon>
        <taxon>Spermatophyta</taxon>
        <taxon>Magnoliopsida</taxon>
        <taxon>Liliopsida</taxon>
        <taxon>Zosteraceae</taxon>
        <taxon>Zostera</taxon>
    </lineage>
</organism>
<proteinExistence type="predicted"/>
<evidence type="ECO:0000313" key="9">
    <source>
        <dbReference type="Proteomes" id="UP000036987"/>
    </source>
</evidence>
<dbReference type="OrthoDB" id="596845at2759"/>
<dbReference type="Gene3D" id="2.40.330.10">
    <property type="entry name" value="DNA-binding pseudobarrel domain"/>
    <property type="match status" value="6"/>
</dbReference>
<dbReference type="GO" id="GO:0005634">
    <property type="term" value="C:nucleus"/>
    <property type="evidence" value="ECO:0007669"/>
    <property type="project" value="UniProtKB-SubCell"/>
</dbReference>
<evidence type="ECO:0000256" key="2">
    <source>
        <dbReference type="ARBA" id="ARBA00022737"/>
    </source>
</evidence>
<keyword evidence="9" id="KW-1185">Reference proteome</keyword>
<feature type="domain" description="TF-B3" evidence="7">
    <location>
        <begin position="579"/>
        <end position="678"/>
    </location>
</feature>
<keyword evidence="6" id="KW-0539">Nucleus</keyword>
<gene>
    <name evidence="8" type="ORF">ZOSMA_160G00330</name>
</gene>
<dbReference type="InterPro" id="IPR015300">
    <property type="entry name" value="DNA-bd_pseudobarrel_sf"/>
</dbReference>
<dbReference type="GO" id="GO:0003677">
    <property type="term" value="F:DNA binding"/>
    <property type="evidence" value="ECO:0007669"/>
    <property type="project" value="UniProtKB-KW"/>
</dbReference>
<protein>
    <recommendedName>
        <fullName evidence="7">TF-B3 domain-containing protein</fullName>
    </recommendedName>
</protein>
<name>A0A0K9PWQ8_ZOSMR</name>
<evidence type="ECO:0000256" key="5">
    <source>
        <dbReference type="ARBA" id="ARBA00023163"/>
    </source>
</evidence>
<evidence type="ECO:0000256" key="1">
    <source>
        <dbReference type="ARBA" id="ARBA00004123"/>
    </source>
</evidence>
<evidence type="ECO:0000313" key="8">
    <source>
        <dbReference type="EMBL" id="KMZ72657.1"/>
    </source>
</evidence>
<dbReference type="SMART" id="SM01019">
    <property type="entry name" value="B3"/>
    <property type="match status" value="6"/>
</dbReference>
<dbReference type="InterPro" id="IPR003340">
    <property type="entry name" value="B3_DNA-bd"/>
</dbReference>
<reference evidence="9" key="1">
    <citation type="journal article" date="2016" name="Nature">
        <title>The genome of the seagrass Zostera marina reveals angiosperm adaptation to the sea.</title>
        <authorList>
            <person name="Olsen J.L."/>
            <person name="Rouze P."/>
            <person name="Verhelst B."/>
            <person name="Lin Y.-C."/>
            <person name="Bayer T."/>
            <person name="Collen J."/>
            <person name="Dattolo E."/>
            <person name="De Paoli E."/>
            <person name="Dittami S."/>
            <person name="Maumus F."/>
            <person name="Michel G."/>
            <person name="Kersting A."/>
            <person name="Lauritano C."/>
            <person name="Lohaus R."/>
            <person name="Toepel M."/>
            <person name="Tonon T."/>
            <person name="Vanneste K."/>
            <person name="Amirebrahimi M."/>
            <person name="Brakel J."/>
            <person name="Bostroem C."/>
            <person name="Chovatia M."/>
            <person name="Grimwood J."/>
            <person name="Jenkins J.W."/>
            <person name="Jueterbock A."/>
            <person name="Mraz A."/>
            <person name="Stam W.T."/>
            <person name="Tice H."/>
            <person name="Bornberg-Bauer E."/>
            <person name="Green P.J."/>
            <person name="Pearson G.A."/>
            <person name="Procaccini G."/>
            <person name="Duarte C.M."/>
            <person name="Schmutz J."/>
            <person name="Reusch T.B.H."/>
            <person name="Van de Peer Y."/>
        </authorList>
    </citation>
    <scope>NUCLEOTIDE SEQUENCE [LARGE SCALE GENOMIC DNA]</scope>
    <source>
        <strain evidence="9">cv. Finnish</strain>
    </source>
</reference>
<dbReference type="OMA" id="NENQAVF"/>
<keyword evidence="4" id="KW-0238">DNA-binding</keyword>
<evidence type="ECO:0000256" key="3">
    <source>
        <dbReference type="ARBA" id="ARBA00023015"/>
    </source>
</evidence>
<evidence type="ECO:0000256" key="4">
    <source>
        <dbReference type="ARBA" id="ARBA00023125"/>
    </source>
</evidence>
<dbReference type="CDD" id="cd10017">
    <property type="entry name" value="B3_DNA"/>
    <property type="match status" value="6"/>
</dbReference>
<evidence type="ECO:0000256" key="6">
    <source>
        <dbReference type="ARBA" id="ARBA00023242"/>
    </source>
</evidence>
<feature type="domain" description="TF-B3" evidence="7">
    <location>
        <begin position="315"/>
        <end position="413"/>
    </location>
</feature>
<accession>A0A0K9PWQ8</accession>
<feature type="domain" description="TF-B3" evidence="7">
    <location>
        <begin position="445"/>
        <end position="545"/>
    </location>
</feature>
<dbReference type="AlphaFoldDB" id="A0A0K9PWQ8"/>